<gene>
    <name evidence="1" type="ORF">KUDE01_003654</name>
</gene>
<name>A0AAD9BBM8_DISEL</name>
<dbReference type="EMBL" id="JASDAP010000027">
    <property type="protein sequence ID" value="KAK1878348.1"/>
    <property type="molecule type" value="Genomic_DNA"/>
</dbReference>
<keyword evidence="1" id="KW-0436">Ligase</keyword>
<dbReference type="Proteomes" id="UP001228049">
    <property type="component" value="Unassembled WGS sequence"/>
</dbReference>
<dbReference type="AlphaFoldDB" id="A0AAD9BBM8"/>
<evidence type="ECO:0000313" key="2">
    <source>
        <dbReference type="Proteomes" id="UP001228049"/>
    </source>
</evidence>
<sequence length="269" mass="30720">MYDALTELSDLSRQLQKRERPLPTADRLLTREIRVFESMVSMPGPHMTTVHRALAEKSFKGVALRENGRLVQIHAGKFFRSMVENLRHRMTSTTSSHVSTRESPLHGREARDNQLIHDMKVLHRGSWPEEELDIQYGDTEVLRLCEVLKVDRRETVQGFREYKEIRASRTPAAMEPLLKAVRTIAVSTSECERAFSSMNYILTAKRNALSVSRLSSLVFIKCNGPPLGQFNPENDVRSWLEKGRRSAEERACPAPALDTAVPKAFWSLF</sequence>
<evidence type="ECO:0000313" key="1">
    <source>
        <dbReference type="EMBL" id="KAK1878348.1"/>
    </source>
</evidence>
<keyword evidence="2" id="KW-1185">Reference proteome</keyword>
<reference evidence="1" key="1">
    <citation type="submission" date="2023-04" db="EMBL/GenBank/DDBJ databases">
        <title>Chromosome-level genome of Chaenocephalus aceratus.</title>
        <authorList>
            <person name="Park H."/>
        </authorList>
    </citation>
    <scope>NUCLEOTIDE SEQUENCE</scope>
    <source>
        <strain evidence="1">DE</strain>
        <tissue evidence="1">Muscle</tissue>
    </source>
</reference>
<dbReference type="SUPFAM" id="SSF53098">
    <property type="entry name" value="Ribonuclease H-like"/>
    <property type="match status" value="1"/>
</dbReference>
<protein>
    <submittedName>
        <fullName evidence="1">E3 SUMO-protein ligase KIAA1586</fullName>
    </submittedName>
</protein>
<organism evidence="1 2">
    <name type="scientific">Dissostichus eleginoides</name>
    <name type="common">Patagonian toothfish</name>
    <name type="synonym">Dissostichus amissus</name>
    <dbReference type="NCBI Taxonomy" id="100907"/>
    <lineage>
        <taxon>Eukaryota</taxon>
        <taxon>Metazoa</taxon>
        <taxon>Chordata</taxon>
        <taxon>Craniata</taxon>
        <taxon>Vertebrata</taxon>
        <taxon>Euteleostomi</taxon>
        <taxon>Actinopterygii</taxon>
        <taxon>Neopterygii</taxon>
        <taxon>Teleostei</taxon>
        <taxon>Neoteleostei</taxon>
        <taxon>Acanthomorphata</taxon>
        <taxon>Eupercaria</taxon>
        <taxon>Perciformes</taxon>
        <taxon>Notothenioidei</taxon>
        <taxon>Nototheniidae</taxon>
        <taxon>Dissostichus</taxon>
    </lineage>
</organism>
<dbReference type="GO" id="GO:0016874">
    <property type="term" value="F:ligase activity"/>
    <property type="evidence" value="ECO:0007669"/>
    <property type="project" value="UniProtKB-KW"/>
</dbReference>
<dbReference type="PANTHER" id="PTHR46880">
    <property type="entry name" value="RAS-ASSOCIATING DOMAIN-CONTAINING PROTEIN"/>
    <property type="match status" value="1"/>
</dbReference>
<dbReference type="InterPro" id="IPR012337">
    <property type="entry name" value="RNaseH-like_sf"/>
</dbReference>
<dbReference type="PANTHER" id="PTHR46880:SF8">
    <property type="entry name" value="E3 SUMO-PROTEIN LIGASE KIAA1586"/>
    <property type="match status" value="1"/>
</dbReference>
<comment type="caution">
    <text evidence="1">The sequence shown here is derived from an EMBL/GenBank/DDBJ whole genome shotgun (WGS) entry which is preliminary data.</text>
</comment>
<proteinExistence type="predicted"/>
<accession>A0AAD9BBM8</accession>